<accession>A0A7W9W951</accession>
<feature type="chain" id="PRO_5031378803" description="DUF3500 domain-containing protein" evidence="1">
    <location>
        <begin position="23"/>
        <end position="348"/>
    </location>
</feature>
<dbReference type="Proteomes" id="UP000520814">
    <property type="component" value="Unassembled WGS sequence"/>
</dbReference>
<evidence type="ECO:0000313" key="2">
    <source>
        <dbReference type="EMBL" id="MBB6052830.1"/>
    </source>
</evidence>
<gene>
    <name evidence="2" type="ORF">HNQ39_004651</name>
</gene>
<dbReference type="PANTHER" id="PTHR37489">
    <property type="entry name" value="DUF3500 DOMAIN-CONTAINING PROTEIN"/>
    <property type="match status" value="1"/>
</dbReference>
<keyword evidence="1" id="KW-0732">Signal</keyword>
<name>A0A7W9W951_ARMRO</name>
<dbReference type="RefSeq" id="WP_184202496.1">
    <property type="nucleotide sequence ID" value="NZ_JACHGW010000004.1"/>
</dbReference>
<dbReference type="AlphaFoldDB" id="A0A7W9W951"/>
<proteinExistence type="predicted"/>
<evidence type="ECO:0000313" key="3">
    <source>
        <dbReference type="Proteomes" id="UP000520814"/>
    </source>
</evidence>
<dbReference type="InterPro" id="IPR021889">
    <property type="entry name" value="DUF3500"/>
</dbReference>
<dbReference type="Pfam" id="PF12006">
    <property type="entry name" value="DUF3500"/>
    <property type="match status" value="1"/>
</dbReference>
<organism evidence="2 3">
    <name type="scientific">Armatimonas rosea</name>
    <dbReference type="NCBI Taxonomy" id="685828"/>
    <lineage>
        <taxon>Bacteria</taxon>
        <taxon>Bacillati</taxon>
        <taxon>Armatimonadota</taxon>
        <taxon>Armatimonadia</taxon>
        <taxon>Armatimonadales</taxon>
        <taxon>Armatimonadaceae</taxon>
        <taxon>Armatimonas</taxon>
    </lineage>
</organism>
<protein>
    <recommendedName>
        <fullName evidence="4">DUF3500 domain-containing protein</fullName>
    </recommendedName>
</protein>
<dbReference type="PANTHER" id="PTHR37489:SF1">
    <property type="entry name" value="DUF3500 DOMAIN-CONTAINING PROTEIN"/>
    <property type="match status" value="1"/>
</dbReference>
<evidence type="ECO:0008006" key="4">
    <source>
        <dbReference type="Google" id="ProtNLM"/>
    </source>
</evidence>
<keyword evidence="3" id="KW-1185">Reference proteome</keyword>
<evidence type="ECO:0000256" key="1">
    <source>
        <dbReference type="SAM" id="SignalP"/>
    </source>
</evidence>
<sequence length="348" mass="38456">MKSYLPLLLLPTVALVFTLTEAQSKAQEKSAKTMAKAAENLLTLLTPEQKAKATFAFTDPERTNWHFVPRDDRKGVQIKEMTPEQKAAAMALLKTGLSQKGYTKATTIMAMENVLKAIEKGTGPIRDTERYFVSFFGTPPFSASKPWGWRFEGHHFALNVTLVGGKIAASPNFYGTNPAEIRVDDGGMKGTRALKDEEEAARALLTTLTPEQQKTAIYATDAPNDILTGDKVKVAALEAKGIAYKALTKEQKKLLDALIGVHTGNMASELASARTERLKKAGKDAILFAWAGETERGKRHYYRIQGPTFLVEYDNTQNNANHIHSVWRDFDGDFGENLIAEHLASEKH</sequence>
<dbReference type="EMBL" id="JACHGW010000004">
    <property type="protein sequence ID" value="MBB6052830.1"/>
    <property type="molecule type" value="Genomic_DNA"/>
</dbReference>
<comment type="caution">
    <text evidence="2">The sequence shown here is derived from an EMBL/GenBank/DDBJ whole genome shotgun (WGS) entry which is preliminary data.</text>
</comment>
<feature type="signal peptide" evidence="1">
    <location>
        <begin position="1"/>
        <end position="22"/>
    </location>
</feature>
<reference evidence="2 3" key="1">
    <citation type="submission" date="2020-08" db="EMBL/GenBank/DDBJ databases">
        <title>Genomic Encyclopedia of Type Strains, Phase IV (KMG-IV): sequencing the most valuable type-strain genomes for metagenomic binning, comparative biology and taxonomic classification.</title>
        <authorList>
            <person name="Goeker M."/>
        </authorList>
    </citation>
    <scope>NUCLEOTIDE SEQUENCE [LARGE SCALE GENOMIC DNA]</scope>
    <source>
        <strain evidence="2 3">DSM 23562</strain>
    </source>
</reference>